<evidence type="ECO:0000313" key="4">
    <source>
        <dbReference type="Proteomes" id="UP000377595"/>
    </source>
</evidence>
<reference evidence="3 4" key="1">
    <citation type="submission" date="2019-10" db="EMBL/GenBank/DDBJ databases">
        <title>Whole genome shotgun sequence of Acrocarpospora pleiomorpha NBRC 16267.</title>
        <authorList>
            <person name="Ichikawa N."/>
            <person name="Kimura A."/>
            <person name="Kitahashi Y."/>
            <person name="Komaki H."/>
            <person name="Oguchi A."/>
        </authorList>
    </citation>
    <scope>NUCLEOTIDE SEQUENCE [LARGE SCALE GENOMIC DNA]</scope>
    <source>
        <strain evidence="3 4">NBRC 16267</strain>
    </source>
</reference>
<keyword evidence="4" id="KW-1185">Reference proteome</keyword>
<accession>A0A5M3XMT8</accession>
<comment type="caution">
    <text evidence="3">The sequence shown here is derived from an EMBL/GenBank/DDBJ whole genome shotgun (WGS) entry which is preliminary data.</text>
</comment>
<dbReference type="PROSITE" id="PS50943">
    <property type="entry name" value="HTH_CROC1"/>
    <property type="match status" value="1"/>
</dbReference>
<proteinExistence type="inferred from homology"/>
<dbReference type="InterPro" id="IPR001387">
    <property type="entry name" value="Cro/C1-type_HTH"/>
</dbReference>
<evidence type="ECO:0000259" key="2">
    <source>
        <dbReference type="PROSITE" id="PS50943"/>
    </source>
</evidence>
<dbReference type="Pfam" id="PF06114">
    <property type="entry name" value="Peptidase_M78"/>
    <property type="match status" value="1"/>
</dbReference>
<protein>
    <recommendedName>
        <fullName evidence="2">HTH cro/C1-type domain-containing protein</fullName>
    </recommendedName>
</protein>
<evidence type="ECO:0000256" key="1">
    <source>
        <dbReference type="ARBA" id="ARBA00007227"/>
    </source>
</evidence>
<evidence type="ECO:0000313" key="3">
    <source>
        <dbReference type="EMBL" id="GES20961.1"/>
    </source>
</evidence>
<dbReference type="Gene3D" id="1.10.10.2910">
    <property type="match status" value="1"/>
</dbReference>
<sequence length="382" mass="41024">MKEQSVGARIAALRAVRGVTGAELGQALGLTKSQVSKIENGTRKLDVSEVALVAEVLGVTLAEVLGVSRKGTLALAARVMSGPGQDETRPARRRVRQLLESEAALSDAVGLRPSTLSTAGATVMRRAEVELLTEGSPVRAGTRLAGIAREELGLGRAPIADLLALCERHFGLNAVVWPIGKAVSGLCAHGVDVALMLVSSSYPRGHQRFTGAHELAHHILRDPREVIVETDVFMVRTPAEQRANAFAAALLMPVDGLHEVIAGRPLDKGVLGELMREFDVSYRALVYRLADRSVRLLSDAQRDTWLAQTPTSVLRAAGDLTPHDLTTPDETRRLPPRLWMAAQQGYQNGRVGLGVLSSLLDEDPDILFARLADAGIQPPRRS</sequence>
<feature type="domain" description="HTH cro/C1-type" evidence="2">
    <location>
        <begin position="10"/>
        <end position="64"/>
    </location>
</feature>
<dbReference type="SUPFAM" id="SSF47413">
    <property type="entry name" value="lambda repressor-like DNA-binding domains"/>
    <property type="match status" value="1"/>
</dbReference>
<gene>
    <name evidence="3" type="ORF">Aple_038570</name>
</gene>
<dbReference type="Gene3D" id="1.10.260.40">
    <property type="entry name" value="lambda repressor-like DNA-binding domains"/>
    <property type="match status" value="1"/>
</dbReference>
<dbReference type="EMBL" id="BLAF01000020">
    <property type="protein sequence ID" value="GES20961.1"/>
    <property type="molecule type" value="Genomic_DNA"/>
</dbReference>
<dbReference type="InterPro" id="IPR010359">
    <property type="entry name" value="IrrE_HExxH"/>
</dbReference>
<dbReference type="AlphaFoldDB" id="A0A5M3XMT8"/>
<dbReference type="OrthoDB" id="9794834at2"/>
<dbReference type="RefSeq" id="WP_155345979.1">
    <property type="nucleotide sequence ID" value="NZ_BAAAHM010000008.1"/>
</dbReference>
<organism evidence="3 4">
    <name type="scientific">Acrocarpospora pleiomorpha</name>
    <dbReference type="NCBI Taxonomy" id="90975"/>
    <lineage>
        <taxon>Bacteria</taxon>
        <taxon>Bacillati</taxon>
        <taxon>Actinomycetota</taxon>
        <taxon>Actinomycetes</taxon>
        <taxon>Streptosporangiales</taxon>
        <taxon>Streptosporangiaceae</taxon>
        <taxon>Acrocarpospora</taxon>
    </lineage>
</organism>
<dbReference type="Pfam" id="PF01381">
    <property type="entry name" value="HTH_3"/>
    <property type="match status" value="1"/>
</dbReference>
<name>A0A5M3XMT8_9ACTN</name>
<dbReference type="PANTHER" id="PTHR43236">
    <property type="entry name" value="ANTITOXIN HIGA1"/>
    <property type="match status" value="1"/>
</dbReference>
<dbReference type="SMART" id="SM00530">
    <property type="entry name" value="HTH_XRE"/>
    <property type="match status" value="1"/>
</dbReference>
<dbReference type="GO" id="GO:0003677">
    <property type="term" value="F:DNA binding"/>
    <property type="evidence" value="ECO:0007669"/>
    <property type="project" value="InterPro"/>
</dbReference>
<dbReference type="InterPro" id="IPR010982">
    <property type="entry name" value="Lambda_DNA-bd_dom_sf"/>
</dbReference>
<dbReference type="InterPro" id="IPR052345">
    <property type="entry name" value="Rad_response_metalloprotease"/>
</dbReference>
<dbReference type="Proteomes" id="UP000377595">
    <property type="component" value="Unassembled WGS sequence"/>
</dbReference>
<dbReference type="PANTHER" id="PTHR43236:SF1">
    <property type="entry name" value="BLL7220 PROTEIN"/>
    <property type="match status" value="1"/>
</dbReference>
<dbReference type="CDD" id="cd00093">
    <property type="entry name" value="HTH_XRE"/>
    <property type="match status" value="1"/>
</dbReference>
<comment type="similarity">
    <text evidence="1">Belongs to the short-chain fatty acyl-CoA assimilation regulator (ScfR) family.</text>
</comment>